<keyword evidence="3" id="KW-1185">Reference proteome</keyword>
<protein>
    <recommendedName>
        <fullName evidence="4">Aromatic hydrocarbon degradation protein</fullName>
    </recommendedName>
</protein>
<feature type="chain" id="PRO_5026001625" description="Aromatic hydrocarbon degradation protein" evidence="1">
    <location>
        <begin position="21"/>
        <end position="484"/>
    </location>
</feature>
<dbReference type="SUPFAM" id="SSF56935">
    <property type="entry name" value="Porins"/>
    <property type="match status" value="1"/>
</dbReference>
<evidence type="ECO:0000256" key="1">
    <source>
        <dbReference type="SAM" id="SignalP"/>
    </source>
</evidence>
<proteinExistence type="predicted"/>
<feature type="signal peptide" evidence="1">
    <location>
        <begin position="1"/>
        <end position="20"/>
    </location>
</feature>
<gene>
    <name evidence="2" type="ORF">G8759_31925</name>
</gene>
<sequence length="484" mass="53830">MLRTITIILLVRLSFHYSVAQDSHYWSSNYGPGGLMTPGATIADTKDSGVFFYNPALLAIRPKTALEFSGSLYQIESTRIIDALGKGKDLKSIAGGISPQMHSGSFKLKKNERLVLAYALINNYILSNRMNQRQDTKMNVLNDAYSPGSEYYIGQFSEVNQVSEISGVFSVGYKLSEKLYVGASLEAQVRRKTFDIEYSGRALLNQAVGAKPLLFPEFSNTEAVYRVDYTQLGLKPKIGFAYNQARHHVGLLATLPLMRVFSRGTLMTDYVVSNIRLAPTVEPINLLANTRQEKLTSNYKTPFSLAAGYSYDYGRGRFYLAAEYFARLKDYSIITPRNEYFIRSDTSGSSSTSTANSLKLKDVRKAVMNVAVGISFPVKPSVMGYVSIRTDFSYADEKSFADTGGYVAYTTNWNSYHAQLGANIRRPKFSFRPGLLLSYGTTNAFKPEVNFDTPKESNLLLGDPVNAKVNHVAIGLLLSYIHNL</sequence>
<dbReference type="Proteomes" id="UP000501802">
    <property type="component" value="Chromosome"/>
</dbReference>
<dbReference type="AlphaFoldDB" id="A0A6G9AWY0"/>
<evidence type="ECO:0000313" key="3">
    <source>
        <dbReference type="Proteomes" id="UP000501802"/>
    </source>
</evidence>
<evidence type="ECO:0000313" key="2">
    <source>
        <dbReference type="EMBL" id="QIP16920.1"/>
    </source>
</evidence>
<keyword evidence="1" id="KW-0732">Signal</keyword>
<evidence type="ECO:0008006" key="4">
    <source>
        <dbReference type="Google" id="ProtNLM"/>
    </source>
</evidence>
<accession>A0A6G9AWY0</accession>
<dbReference type="Gene3D" id="2.40.160.60">
    <property type="entry name" value="Outer membrane protein transport protein (OMPP1/FadL/TodX)"/>
    <property type="match status" value="1"/>
</dbReference>
<dbReference type="KEGG" id="spib:G8759_31925"/>
<name>A0A6G9AWY0_9BACT</name>
<reference evidence="2 3" key="1">
    <citation type="submission" date="2020-03" db="EMBL/GenBank/DDBJ databases">
        <authorList>
            <person name="Kim M.K."/>
        </authorList>
    </citation>
    <scope>NUCLEOTIDE SEQUENCE [LARGE SCALE GENOMIC DNA]</scope>
    <source>
        <strain evidence="2 3">BT328</strain>
    </source>
</reference>
<dbReference type="RefSeq" id="WP_167217270.1">
    <property type="nucleotide sequence ID" value="NZ_CP050063.1"/>
</dbReference>
<dbReference type="EMBL" id="CP050063">
    <property type="protein sequence ID" value="QIP16920.1"/>
    <property type="molecule type" value="Genomic_DNA"/>
</dbReference>
<organism evidence="2 3">
    <name type="scientific">Spirosoma aureum</name>
    <dbReference type="NCBI Taxonomy" id="2692134"/>
    <lineage>
        <taxon>Bacteria</taxon>
        <taxon>Pseudomonadati</taxon>
        <taxon>Bacteroidota</taxon>
        <taxon>Cytophagia</taxon>
        <taxon>Cytophagales</taxon>
        <taxon>Cytophagaceae</taxon>
        <taxon>Spirosoma</taxon>
    </lineage>
</organism>